<dbReference type="NCBIfam" id="TIGR01727">
    <property type="entry name" value="oligo_HPY"/>
    <property type="match status" value="1"/>
</dbReference>
<dbReference type="Pfam" id="PF00005">
    <property type="entry name" value="ABC_tran"/>
    <property type="match status" value="1"/>
</dbReference>
<dbReference type="PROSITE" id="PS50893">
    <property type="entry name" value="ABC_TRANSPORTER_2"/>
    <property type="match status" value="1"/>
</dbReference>
<evidence type="ECO:0000256" key="7">
    <source>
        <dbReference type="ARBA" id="ARBA00022840"/>
    </source>
</evidence>
<dbReference type="InterPro" id="IPR027417">
    <property type="entry name" value="P-loop_NTPase"/>
</dbReference>
<sequence>MALLEVKNLKVHYQTKHGDNQAVDGVSFKLEQGKSIGIVGESGCGKSTLVKGIIRVMSQNAFIKDGQILFDGKDLAKLPEKEFRQVRWKDLALIPQAAMDSLNPVYPVLDAFVEVLTLKGNMTKKQAVARAHELFQMVGLDTKRLSYYPHEFSGGMKQRAVIALALALDPKLVIADEPVTALDVIVQSQVLRELTRLKKDLGLTIILITHDISVVAQSCESIAVMYAGKIVEKGDAKDVLKNPYHPYTMGLANAFPNLKEPDKPLISIEGSPPVLVDPPKGCRFYERCPYKIEQCRNEEPELVEVKKEHFSACHRLADIDELREKAKEVETWQNVVSLK</sequence>
<dbReference type="GO" id="GO:0005524">
    <property type="term" value="F:ATP binding"/>
    <property type="evidence" value="ECO:0007669"/>
    <property type="project" value="UniProtKB-KW"/>
</dbReference>
<protein>
    <submittedName>
        <fullName evidence="11">Peptide/nickel transport system ATP-binding protein</fullName>
    </submittedName>
</protein>
<dbReference type="InterPro" id="IPR003593">
    <property type="entry name" value="AAA+_ATPase"/>
</dbReference>
<dbReference type="PROSITE" id="PS00211">
    <property type="entry name" value="ABC_TRANSPORTER_1"/>
    <property type="match status" value="1"/>
</dbReference>
<evidence type="ECO:0000256" key="8">
    <source>
        <dbReference type="ARBA" id="ARBA00022967"/>
    </source>
</evidence>
<dbReference type="SMART" id="SM00382">
    <property type="entry name" value="AAA"/>
    <property type="match status" value="1"/>
</dbReference>
<evidence type="ECO:0000256" key="4">
    <source>
        <dbReference type="ARBA" id="ARBA00022475"/>
    </source>
</evidence>
<comment type="caution">
    <text evidence="11">The sequence shown here is derived from an EMBL/GenBank/DDBJ whole genome shotgun (WGS) entry which is preliminary data.</text>
</comment>
<dbReference type="CDD" id="cd03257">
    <property type="entry name" value="ABC_NikE_OppD_transporters"/>
    <property type="match status" value="1"/>
</dbReference>
<proteinExistence type="inferred from homology"/>
<dbReference type="EMBL" id="JAUSTY010000006">
    <property type="protein sequence ID" value="MDQ0165939.1"/>
    <property type="molecule type" value="Genomic_DNA"/>
</dbReference>
<keyword evidence="8" id="KW-1278">Translocase</keyword>
<dbReference type="InterPro" id="IPR050388">
    <property type="entry name" value="ABC_Ni/Peptide_Import"/>
</dbReference>
<keyword evidence="6" id="KW-0547">Nucleotide-binding</keyword>
<dbReference type="Gene3D" id="3.40.50.300">
    <property type="entry name" value="P-loop containing nucleotide triphosphate hydrolases"/>
    <property type="match status" value="1"/>
</dbReference>
<evidence type="ECO:0000256" key="1">
    <source>
        <dbReference type="ARBA" id="ARBA00004202"/>
    </source>
</evidence>
<dbReference type="PANTHER" id="PTHR43297">
    <property type="entry name" value="OLIGOPEPTIDE TRANSPORT ATP-BINDING PROTEIN APPD"/>
    <property type="match status" value="1"/>
</dbReference>
<keyword evidence="7 11" id="KW-0067">ATP-binding</keyword>
<evidence type="ECO:0000256" key="9">
    <source>
        <dbReference type="ARBA" id="ARBA00023136"/>
    </source>
</evidence>
<evidence type="ECO:0000256" key="5">
    <source>
        <dbReference type="ARBA" id="ARBA00022519"/>
    </source>
</evidence>
<comment type="similarity">
    <text evidence="2">Belongs to the ABC transporter superfamily.</text>
</comment>
<accession>A0ABT9VY73</accession>
<evidence type="ECO:0000259" key="10">
    <source>
        <dbReference type="PROSITE" id="PS50893"/>
    </source>
</evidence>
<evidence type="ECO:0000256" key="3">
    <source>
        <dbReference type="ARBA" id="ARBA00022448"/>
    </source>
</evidence>
<reference evidence="11 12" key="1">
    <citation type="submission" date="2023-07" db="EMBL/GenBank/DDBJ databases">
        <title>Genomic Encyclopedia of Type Strains, Phase IV (KMG-IV): sequencing the most valuable type-strain genomes for metagenomic binning, comparative biology and taxonomic classification.</title>
        <authorList>
            <person name="Goeker M."/>
        </authorList>
    </citation>
    <scope>NUCLEOTIDE SEQUENCE [LARGE SCALE GENOMIC DNA]</scope>
    <source>
        <strain evidence="11 12">DSM 12751</strain>
    </source>
</reference>
<comment type="subcellular location">
    <subcellularLocation>
        <location evidence="1">Cell membrane</location>
        <topology evidence="1">Peripheral membrane protein</topology>
    </subcellularLocation>
</comment>
<dbReference type="SUPFAM" id="SSF52540">
    <property type="entry name" value="P-loop containing nucleoside triphosphate hydrolases"/>
    <property type="match status" value="1"/>
</dbReference>
<dbReference type="PANTHER" id="PTHR43297:SF14">
    <property type="entry name" value="ATPASE AAA-TYPE CORE DOMAIN-CONTAINING PROTEIN"/>
    <property type="match status" value="1"/>
</dbReference>
<organism evidence="11 12">
    <name type="scientific">Caldalkalibacillus horti</name>
    <dbReference type="NCBI Taxonomy" id="77523"/>
    <lineage>
        <taxon>Bacteria</taxon>
        <taxon>Bacillati</taxon>
        <taxon>Bacillota</taxon>
        <taxon>Bacilli</taxon>
        <taxon>Bacillales</taxon>
        <taxon>Bacillaceae</taxon>
        <taxon>Caldalkalibacillus</taxon>
    </lineage>
</organism>
<evidence type="ECO:0000313" key="11">
    <source>
        <dbReference type="EMBL" id="MDQ0165939.1"/>
    </source>
</evidence>
<keyword evidence="12" id="KW-1185">Reference proteome</keyword>
<dbReference type="Pfam" id="PF08352">
    <property type="entry name" value="oligo_HPY"/>
    <property type="match status" value="1"/>
</dbReference>
<dbReference type="InterPro" id="IPR017871">
    <property type="entry name" value="ABC_transporter-like_CS"/>
</dbReference>
<dbReference type="Proteomes" id="UP001235840">
    <property type="component" value="Unassembled WGS sequence"/>
</dbReference>
<name>A0ABT9VY73_9BACI</name>
<dbReference type="InterPro" id="IPR003439">
    <property type="entry name" value="ABC_transporter-like_ATP-bd"/>
</dbReference>
<dbReference type="InterPro" id="IPR013563">
    <property type="entry name" value="Oligopep_ABC_C"/>
</dbReference>
<evidence type="ECO:0000313" key="12">
    <source>
        <dbReference type="Proteomes" id="UP001235840"/>
    </source>
</evidence>
<dbReference type="RefSeq" id="WP_307393694.1">
    <property type="nucleotide sequence ID" value="NZ_BAAADK010000032.1"/>
</dbReference>
<keyword evidence="9" id="KW-0472">Membrane</keyword>
<keyword evidence="4" id="KW-1003">Cell membrane</keyword>
<evidence type="ECO:0000256" key="6">
    <source>
        <dbReference type="ARBA" id="ARBA00022741"/>
    </source>
</evidence>
<keyword evidence="5" id="KW-0997">Cell inner membrane</keyword>
<gene>
    <name evidence="11" type="ORF">J2S11_001840</name>
</gene>
<evidence type="ECO:0000256" key="2">
    <source>
        <dbReference type="ARBA" id="ARBA00005417"/>
    </source>
</evidence>
<keyword evidence="3" id="KW-0813">Transport</keyword>
<feature type="domain" description="ABC transporter" evidence="10">
    <location>
        <begin position="4"/>
        <end position="252"/>
    </location>
</feature>